<sequence length="100" mass="11366">MVNVSEYTYRKYLCACVSAGARARMCVLRHVLTLALVHPSNQSDIIHIHNKRNELSFPNLLELHIHANQDTRQDESNEPKLDGVASFNYGVPVATFQLHH</sequence>
<dbReference type="EMBL" id="BGZK01002652">
    <property type="protein sequence ID" value="GBP95576.1"/>
    <property type="molecule type" value="Genomic_DNA"/>
</dbReference>
<keyword evidence="2" id="KW-1185">Reference proteome</keyword>
<evidence type="ECO:0000313" key="1">
    <source>
        <dbReference type="EMBL" id="GBP95576.1"/>
    </source>
</evidence>
<reference evidence="1 2" key="1">
    <citation type="journal article" date="2019" name="Commun. Biol.">
        <title>The bagworm genome reveals a unique fibroin gene that provides high tensile strength.</title>
        <authorList>
            <person name="Kono N."/>
            <person name="Nakamura H."/>
            <person name="Ohtoshi R."/>
            <person name="Tomita M."/>
            <person name="Numata K."/>
            <person name="Arakawa K."/>
        </authorList>
    </citation>
    <scope>NUCLEOTIDE SEQUENCE [LARGE SCALE GENOMIC DNA]</scope>
</reference>
<gene>
    <name evidence="1" type="ORF">EVAR_67048_1</name>
</gene>
<proteinExistence type="predicted"/>
<evidence type="ECO:0000313" key="2">
    <source>
        <dbReference type="Proteomes" id="UP000299102"/>
    </source>
</evidence>
<accession>A0A4C2A4E9</accession>
<dbReference type="Proteomes" id="UP000299102">
    <property type="component" value="Unassembled WGS sequence"/>
</dbReference>
<name>A0A4C2A4E9_EUMVA</name>
<protein>
    <submittedName>
        <fullName evidence="1">Uncharacterized protein</fullName>
    </submittedName>
</protein>
<organism evidence="1 2">
    <name type="scientific">Eumeta variegata</name>
    <name type="common">Bagworm moth</name>
    <name type="synonym">Eumeta japonica</name>
    <dbReference type="NCBI Taxonomy" id="151549"/>
    <lineage>
        <taxon>Eukaryota</taxon>
        <taxon>Metazoa</taxon>
        <taxon>Ecdysozoa</taxon>
        <taxon>Arthropoda</taxon>
        <taxon>Hexapoda</taxon>
        <taxon>Insecta</taxon>
        <taxon>Pterygota</taxon>
        <taxon>Neoptera</taxon>
        <taxon>Endopterygota</taxon>
        <taxon>Lepidoptera</taxon>
        <taxon>Glossata</taxon>
        <taxon>Ditrysia</taxon>
        <taxon>Tineoidea</taxon>
        <taxon>Psychidae</taxon>
        <taxon>Oiketicinae</taxon>
        <taxon>Eumeta</taxon>
    </lineage>
</organism>
<dbReference type="AlphaFoldDB" id="A0A4C2A4E9"/>
<comment type="caution">
    <text evidence="1">The sequence shown here is derived from an EMBL/GenBank/DDBJ whole genome shotgun (WGS) entry which is preliminary data.</text>
</comment>